<dbReference type="InterPro" id="IPR002575">
    <property type="entry name" value="Aminoglycoside_PTrfase"/>
</dbReference>
<dbReference type="GO" id="GO:0003700">
    <property type="term" value="F:DNA-binding transcription factor activity"/>
    <property type="evidence" value="ECO:0007669"/>
    <property type="project" value="InterPro"/>
</dbReference>
<evidence type="ECO:0000313" key="6">
    <source>
        <dbReference type="Proteomes" id="UP000184278"/>
    </source>
</evidence>
<dbReference type="AlphaFoldDB" id="A0A1M6GAR6"/>
<dbReference type="InterPro" id="IPR011009">
    <property type="entry name" value="Kinase-like_dom_sf"/>
</dbReference>
<dbReference type="Proteomes" id="UP000184278">
    <property type="component" value="Unassembled WGS sequence"/>
</dbReference>
<sequence>MYKDSIQKTLDYIEENLKAQVTAAELSDMAGYSLFHFYRVFQSAVGMPVMQYILRRRLLGAIYEIGSGAKKTDASFAYGFDTYAGFYKSFVRELGYTPAEYLRKFKVKKPYKINIFQEEHIMVSHKKIAELLPLWGLQDEKISDVVYGERGEISDCAKYVGEDHIIKYTNNLGNVKKAIEISKALDSVGLEAALAIPTLDGKEYVENGELYFYLTKKVKGESVHASKVYLDEYEDKARFIGEIIGQLDLALAKIDVVVDEADTLAAARDYALPKLKEILPIDEDFADKYLKKVEELYPKLPRQIIHRDPNPGNIIVSSDKWGFIDFDLSERNVRIYDPCYAATAILSESFEDGNEEKLTKWISIMKEILYGYDTVVHLSDEEKEAVPYIILSNQFISTAWFADKEKYKDIFDVNVKMTKWIIKNINKISI</sequence>
<evidence type="ECO:0000256" key="1">
    <source>
        <dbReference type="ARBA" id="ARBA00023015"/>
    </source>
</evidence>
<gene>
    <name evidence="5" type="ORF">SAMN02745229_04057</name>
</gene>
<dbReference type="GeneID" id="89511070"/>
<proteinExistence type="predicted"/>
<evidence type="ECO:0000313" key="5">
    <source>
        <dbReference type="EMBL" id="SHJ07014.1"/>
    </source>
</evidence>
<protein>
    <submittedName>
        <fullName evidence="5">AraC-type DNA-binding protein</fullName>
    </submittedName>
</protein>
<evidence type="ECO:0000256" key="3">
    <source>
        <dbReference type="ARBA" id="ARBA00023163"/>
    </source>
</evidence>
<dbReference type="PANTHER" id="PTHR47504:SF5">
    <property type="entry name" value="RIGHT ORIGIN-BINDING PROTEIN"/>
    <property type="match status" value="1"/>
</dbReference>
<dbReference type="InterPro" id="IPR050959">
    <property type="entry name" value="MarA-like"/>
</dbReference>
<keyword evidence="1" id="KW-0805">Transcription regulation</keyword>
<reference evidence="6" key="1">
    <citation type="submission" date="2016-11" db="EMBL/GenBank/DDBJ databases">
        <authorList>
            <person name="Varghese N."/>
            <person name="Submissions S."/>
        </authorList>
    </citation>
    <scope>NUCLEOTIDE SEQUENCE [LARGE SCALE GENOMIC DNA]</scope>
    <source>
        <strain evidence="6">DSM 3071</strain>
    </source>
</reference>
<dbReference type="SMART" id="SM00342">
    <property type="entry name" value="HTH_ARAC"/>
    <property type="match status" value="1"/>
</dbReference>
<keyword evidence="3" id="KW-0804">Transcription</keyword>
<dbReference type="Gene3D" id="3.90.1200.10">
    <property type="match status" value="1"/>
</dbReference>
<dbReference type="Gene3D" id="1.10.10.60">
    <property type="entry name" value="Homeodomain-like"/>
    <property type="match status" value="1"/>
</dbReference>
<dbReference type="RefSeq" id="WP_073390480.1">
    <property type="nucleotide sequence ID" value="NZ_FQXK01000062.1"/>
</dbReference>
<dbReference type="InterPro" id="IPR018060">
    <property type="entry name" value="HTH_AraC"/>
</dbReference>
<accession>A0A1M6GAR6</accession>
<dbReference type="SUPFAM" id="SSF46689">
    <property type="entry name" value="Homeodomain-like"/>
    <property type="match status" value="1"/>
</dbReference>
<dbReference type="Pfam" id="PF12833">
    <property type="entry name" value="HTH_18"/>
    <property type="match status" value="1"/>
</dbReference>
<dbReference type="InterPro" id="IPR009057">
    <property type="entry name" value="Homeodomain-like_sf"/>
</dbReference>
<keyword evidence="2 5" id="KW-0238">DNA-binding</keyword>
<dbReference type="SUPFAM" id="SSF56112">
    <property type="entry name" value="Protein kinase-like (PK-like)"/>
    <property type="match status" value="1"/>
</dbReference>
<evidence type="ECO:0000256" key="2">
    <source>
        <dbReference type="ARBA" id="ARBA00023125"/>
    </source>
</evidence>
<dbReference type="STRING" id="1121131.SAMN02745229_04057"/>
<evidence type="ECO:0000259" key="4">
    <source>
        <dbReference type="PROSITE" id="PS01124"/>
    </source>
</evidence>
<keyword evidence="6" id="KW-1185">Reference proteome</keyword>
<dbReference type="Pfam" id="PF01636">
    <property type="entry name" value="APH"/>
    <property type="match status" value="1"/>
</dbReference>
<dbReference type="PROSITE" id="PS01124">
    <property type="entry name" value="HTH_ARAC_FAMILY_2"/>
    <property type="match status" value="1"/>
</dbReference>
<dbReference type="GO" id="GO:0043565">
    <property type="term" value="F:sequence-specific DNA binding"/>
    <property type="evidence" value="ECO:0007669"/>
    <property type="project" value="InterPro"/>
</dbReference>
<dbReference type="PANTHER" id="PTHR47504">
    <property type="entry name" value="RIGHT ORIGIN-BINDING PROTEIN"/>
    <property type="match status" value="1"/>
</dbReference>
<dbReference type="EMBL" id="FQXK01000062">
    <property type="protein sequence ID" value="SHJ07014.1"/>
    <property type="molecule type" value="Genomic_DNA"/>
</dbReference>
<feature type="domain" description="HTH araC/xylS-type" evidence="4">
    <location>
        <begin position="7"/>
        <end position="104"/>
    </location>
</feature>
<organism evidence="5 6">
    <name type="scientific">Butyrivibrio fibrisolvens DSM 3071</name>
    <dbReference type="NCBI Taxonomy" id="1121131"/>
    <lineage>
        <taxon>Bacteria</taxon>
        <taxon>Bacillati</taxon>
        <taxon>Bacillota</taxon>
        <taxon>Clostridia</taxon>
        <taxon>Lachnospirales</taxon>
        <taxon>Lachnospiraceae</taxon>
        <taxon>Butyrivibrio</taxon>
    </lineage>
</organism>
<name>A0A1M6GAR6_BUTFI</name>
<dbReference type="OrthoDB" id="48950at2"/>